<proteinExistence type="predicted"/>
<dbReference type="KEGG" id="gps:C427_2965"/>
<dbReference type="GO" id="GO:0004252">
    <property type="term" value="F:serine-type endopeptidase activity"/>
    <property type="evidence" value="ECO:0007669"/>
    <property type="project" value="TreeGrafter"/>
</dbReference>
<dbReference type="Gene3D" id="2.120.10.30">
    <property type="entry name" value="TolB, C-terminal domain"/>
    <property type="match status" value="1"/>
</dbReference>
<reference evidence="4 5" key="1">
    <citation type="journal article" date="2013" name="Genome Announc.">
        <title>Complete Genome Sequence of Glaciecola psychrophila Strain 170T.</title>
        <authorList>
            <person name="Yin J."/>
            <person name="Chen J."/>
            <person name="Liu G."/>
            <person name="Yu Y."/>
            <person name="Song L."/>
            <person name="Wang X."/>
            <person name="Qu X."/>
        </authorList>
    </citation>
    <scope>NUCLEOTIDE SEQUENCE [LARGE SCALE GENOMIC DNA]</scope>
    <source>
        <strain evidence="4 5">170</strain>
    </source>
</reference>
<keyword evidence="2" id="KW-0645">Protease</keyword>
<dbReference type="EMBL" id="CP003837">
    <property type="protein sequence ID" value="AGH45074.1"/>
    <property type="molecule type" value="Genomic_DNA"/>
</dbReference>
<organism evidence="4 5">
    <name type="scientific">Paraglaciecola psychrophila 170</name>
    <dbReference type="NCBI Taxonomy" id="1129794"/>
    <lineage>
        <taxon>Bacteria</taxon>
        <taxon>Pseudomonadati</taxon>
        <taxon>Pseudomonadota</taxon>
        <taxon>Gammaproteobacteria</taxon>
        <taxon>Alteromonadales</taxon>
        <taxon>Alteromonadaceae</taxon>
        <taxon>Paraglaciecola</taxon>
    </lineage>
</organism>
<dbReference type="PATRIC" id="fig|1129794.4.peg.2948"/>
<dbReference type="GO" id="GO:0006508">
    <property type="term" value="P:proteolysis"/>
    <property type="evidence" value="ECO:0007669"/>
    <property type="project" value="InterPro"/>
</dbReference>
<accession>M4RS93</accession>
<keyword evidence="2" id="KW-0720">Serine protease</keyword>
<dbReference type="Pfam" id="PF00326">
    <property type="entry name" value="Peptidase_S9"/>
    <property type="match status" value="1"/>
</dbReference>
<dbReference type="Proteomes" id="UP000011864">
    <property type="component" value="Chromosome"/>
</dbReference>
<evidence type="ECO:0000259" key="3">
    <source>
        <dbReference type="Pfam" id="PF00326"/>
    </source>
</evidence>
<dbReference type="InterPro" id="IPR029058">
    <property type="entry name" value="AB_hydrolase_fold"/>
</dbReference>
<dbReference type="Gene3D" id="3.40.50.1820">
    <property type="entry name" value="alpha/beta hydrolase"/>
    <property type="match status" value="1"/>
</dbReference>
<dbReference type="Pfam" id="PF07676">
    <property type="entry name" value="PD40"/>
    <property type="match status" value="2"/>
</dbReference>
<feature type="domain" description="Peptidase S9 prolyl oligopeptidase catalytic" evidence="3">
    <location>
        <begin position="275"/>
        <end position="477"/>
    </location>
</feature>
<sequence>MGGTPRQLTSGDWNVGRRGLGSIASAPALSWSPDGKVIAFDGLTRAQTPEAWSESHINLVSVADGTITQLTSGQGNYGQPDFSPDGKQIAYTGYPEHNTSYPVPDLFVMTNDGSNIKALTNDLDDGPSSIEWLDSGREIVFTVSARGSRNIHAVDLRGRIRDITSGAQVVTLFNVAKNGRAAVSISTSDKPSEIAVTNIKGKNDISRLTDVNSDVLYGKTLGEVKEIWYDATAETGESARVQGWVVLPPNYDSNKKYPLLLQIHGGPHAMYNSGFNFTFQEFAARGYVVLYTNPRGSTGYGSDFANAIRHRYPGPVDYADLMAGVDKVIADGYADSDRMFVAGCSGGGILTTWIIGQTDRFKAAAALCPVTNWIGMSGTTDVVGWLYNFFPAPYWEDPKPWLDHSTLMHVGKVKTPTLLMTGDKDLRTPIGEAESYFAALKILGIPTRLIPMRNEYHGTGSIPSNYMRTNLMLRKWFDEFDPVKVAATTEVKAKH</sequence>
<dbReference type="PANTHER" id="PTHR42776">
    <property type="entry name" value="SERINE PEPTIDASE S9 FAMILY MEMBER"/>
    <property type="match status" value="1"/>
</dbReference>
<dbReference type="SUPFAM" id="SSF53474">
    <property type="entry name" value="alpha/beta-Hydrolases"/>
    <property type="match status" value="1"/>
</dbReference>
<dbReference type="STRING" id="1129794.C427_2965"/>
<dbReference type="PANTHER" id="PTHR42776:SF27">
    <property type="entry name" value="DIPEPTIDYL PEPTIDASE FAMILY MEMBER 6"/>
    <property type="match status" value="1"/>
</dbReference>
<keyword evidence="5" id="KW-1185">Reference proteome</keyword>
<evidence type="ECO:0000313" key="4">
    <source>
        <dbReference type="EMBL" id="AGH45074.1"/>
    </source>
</evidence>
<dbReference type="InterPro" id="IPR011042">
    <property type="entry name" value="6-blade_b-propeller_TolB-like"/>
</dbReference>
<protein>
    <submittedName>
        <fullName evidence="4">Peptidase S9 prolyl oligopeptidase active site domain-containing protein</fullName>
    </submittedName>
</protein>
<evidence type="ECO:0000256" key="1">
    <source>
        <dbReference type="ARBA" id="ARBA00022801"/>
    </source>
</evidence>
<dbReference type="SUPFAM" id="SSF82171">
    <property type="entry name" value="DPP6 N-terminal domain-like"/>
    <property type="match status" value="1"/>
</dbReference>
<name>M4RS93_9ALTE</name>
<evidence type="ECO:0000256" key="2">
    <source>
        <dbReference type="ARBA" id="ARBA00022825"/>
    </source>
</evidence>
<dbReference type="InterPro" id="IPR001375">
    <property type="entry name" value="Peptidase_S9_cat"/>
</dbReference>
<dbReference type="HOGENOM" id="CLU_008615_2_1_6"/>
<dbReference type="InterPro" id="IPR011659">
    <property type="entry name" value="WD40"/>
</dbReference>
<dbReference type="AlphaFoldDB" id="M4RS93"/>
<dbReference type="eggNOG" id="COG0823">
    <property type="taxonomic scope" value="Bacteria"/>
</dbReference>
<evidence type="ECO:0000313" key="5">
    <source>
        <dbReference type="Proteomes" id="UP000011864"/>
    </source>
</evidence>
<keyword evidence="1" id="KW-0378">Hydrolase</keyword>
<gene>
    <name evidence="4" type="ORF">C427_2965</name>
</gene>
<dbReference type="eggNOG" id="COG1506">
    <property type="taxonomic scope" value="Bacteria"/>
</dbReference>